<feature type="transmembrane region" description="Helical" evidence="8">
    <location>
        <begin position="563"/>
        <end position="584"/>
    </location>
</feature>
<dbReference type="InterPro" id="IPR000731">
    <property type="entry name" value="SSD"/>
</dbReference>
<keyword evidence="11" id="KW-1185">Reference proteome</keyword>
<dbReference type="GO" id="GO:0016020">
    <property type="term" value="C:membrane"/>
    <property type="evidence" value="ECO:0007669"/>
    <property type="project" value="UniProtKB-SubCell"/>
</dbReference>
<dbReference type="Gene3D" id="1.20.1640.10">
    <property type="entry name" value="Multidrug efflux transporter AcrB transmembrane domain"/>
    <property type="match status" value="2"/>
</dbReference>
<dbReference type="PROSITE" id="PS50156">
    <property type="entry name" value="SSD"/>
    <property type="match status" value="2"/>
</dbReference>
<evidence type="ECO:0000256" key="4">
    <source>
        <dbReference type="ARBA" id="ARBA00023136"/>
    </source>
</evidence>
<name>A0A9W7L988_9STRA</name>
<feature type="region of interest" description="Disordered" evidence="7">
    <location>
        <begin position="514"/>
        <end position="533"/>
    </location>
</feature>
<protein>
    <recommendedName>
        <fullName evidence="9">SSD domain-containing protein</fullName>
    </recommendedName>
</protein>
<dbReference type="EMBL" id="BRYA01000106">
    <property type="protein sequence ID" value="GMI39579.1"/>
    <property type="molecule type" value="Genomic_DNA"/>
</dbReference>
<proteinExistence type="inferred from homology"/>
<organism evidence="10 11">
    <name type="scientific">Triparma columacea</name>
    <dbReference type="NCBI Taxonomy" id="722753"/>
    <lineage>
        <taxon>Eukaryota</taxon>
        <taxon>Sar</taxon>
        <taxon>Stramenopiles</taxon>
        <taxon>Ochrophyta</taxon>
        <taxon>Bolidophyceae</taxon>
        <taxon>Parmales</taxon>
        <taxon>Triparmaceae</taxon>
        <taxon>Triparma</taxon>
    </lineage>
</organism>
<keyword evidence="3 8" id="KW-1133">Transmembrane helix</keyword>
<dbReference type="InterPro" id="IPR052081">
    <property type="entry name" value="Dispatched_Hh_regulator"/>
</dbReference>
<keyword evidence="2 8" id="KW-0812">Transmembrane</keyword>
<sequence>MADNSDDEHGHDHKHANPTAFHQFLTAHVKTSFGTFCFCNFTFILVTAVLLGLGYDVIDGDKITKIGLEIPTDTFQERANAYETAREEANFGLTGVMCPRSEAKRAPLALILDLGDDKNALTKAGLEILKETEETFMKQAEWSDRCTLLYDFPTCNVKVVNTAISSYVPVNITDPYGCLLPNSPVSLFSKYGDPNFENIEITLQTIMNSPDSASMLSYLDKDFDIDTNQKSPLLKSIILYGTPFHNVTYYMDKLGLQNQDPTHFEYYTADFVVEELDELNAYTSSTFNDDFERMYNSGNAPSVSYNYINYDPLQELVRKDLSKIVISMAFVFFYMWFSLGSFFMTCCGMFQILCSFFGANLVYRYMWPTSSGYGYDYFTLFCGLAMFVIMGIGADDVFVYWDTWVASKNGEFASTAERLSHVYSHAVNAMLVTSVTTVISFFSNLSSSFIGVQTFGLFAGLLVTVNFVSVCTFFPSAVLFYEKYLSETRFCFGLFDGIPSFFAKLRDKLKKKTSDPVSESDEMEEDRKEKEEGEMLSVDMEGGGGGNWFGDVYAPFLEEKKTIILAVFTVVWAIFLVGACMITPTPLEIYTLFPPGDNFYTFTKLALTRFPGEANPLTIHLVFGLNVDDPVNYGNMKEEDFVPGPAAEVTDVVSGVPNFERSFNMATIDFQNQFVDLCKEVDTELKPDPKYLMEQKYGINPQLTGQEDGVLGDTSKATGKAYGIQCFMKGFQQFQNVSKEAADIIVPDGSDMSEAKRYTFEPAPEVNGVPDWSSDPDSVDSCRYCFDGFIVSKLTNEDVILDHVVSNTTRVSKGCNCMGIFPVPEHVCFSEFNYLDAGNPFKCINSNLFTTSLTNYMAVGGNQNWWVDYVYATKDEDNKFERIAMSEVTVQTELDIFATDAWKGMDMVNVWDEWAKEYNQRVEDEGTKDMAKVMVYCASAPKWRQTILLMPAAIQGVVLSLALSWIVLVIACENWILASLAILTISMIVTIVFGFLTFSGWGLGLLEGILVVLVIGFSVDYTVHLSDSYKACEDVTRYGKVKFALESTGFSIISGAISTVGAAGIMLTANIAFFEKFGTFIFLTIILSTLFSLGFYAALLASFGPLGMQGRLINIYGGFLTGAKEHMEKEIDKAEREKRAKIEMRGNV</sequence>
<feature type="transmembrane region" description="Helical" evidence="8">
    <location>
        <begin position="975"/>
        <end position="996"/>
    </location>
</feature>
<evidence type="ECO:0000256" key="2">
    <source>
        <dbReference type="ARBA" id="ARBA00022692"/>
    </source>
</evidence>
<dbReference type="GO" id="GO:0022857">
    <property type="term" value="F:transmembrane transporter activity"/>
    <property type="evidence" value="ECO:0007669"/>
    <property type="project" value="TreeGrafter"/>
</dbReference>
<comment type="subcellular location">
    <subcellularLocation>
        <location evidence="1">Membrane</location>
        <topology evidence="1">Multi-pass membrane protein</topology>
    </subcellularLocation>
</comment>
<evidence type="ECO:0000256" key="3">
    <source>
        <dbReference type="ARBA" id="ARBA00022989"/>
    </source>
</evidence>
<dbReference type="AlphaFoldDB" id="A0A9W7L988"/>
<dbReference type="Pfam" id="PF02460">
    <property type="entry name" value="Patched"/>
    <property type="match status" value="1"/>
</dbReference>
<feature type="transmembrane region" description="Helical" evidence="8">
    <location>
        <begin position="455"/>
        <end position="481"/>
    </location>
</feature>
<comment type="similarity">
    <text evidence="6">Belongs to the dispatched family.</text>
</comment>
<evidence type="ECO:0000256" key="7">
    <source>
        <dbReference type="SAM" id="MobiDB-lite"/>
    </source>
</evidence>
<dbReference type="OrthoDB" id="429851at2759"/>
<evidence type="ECO:0000256" key="8">
    <source>
        <dbReference type="SAM" id="Phobius"/>
    </source>
</evidence>
<feature type="domain" description="SSD" evidence="9">
    <location>
        <begin position="974"/>
        <end position="1102"/>
    </location>
</feature>
<evidence type="ECO:0000256" key="5">
    <source>
        <dbReference type="ARBA" id="ARBA00023180"/>
    </source>
</evidence>
<feature type="transmembrane region" description="Helical" evidence="8">
    <location>
        <begin position="325"/>
        <end position="358"/>
    </location>
</feature>
<feature type="transmembrane region" description="Helical" evidence="8">
    <location>
        <begin position="378"/>
        <end position="401"/>
    </location>
</feature>
<evidence type="ECO:0000259" key="9">
    <source>
        <dbReference type="PROSITE" id="PS50156"/>
    </source>
</evidence>
<dbReference type="InterPro" id="IPR003392">
    <property type="entry name" value="PTHD_SSD"/>
</dbReference>
<accession>A0A9W7L988</accession>
<dbReference type="PANTHER" id="PTHR45951:SF7">
    <property type="entry name" value="SSD DOMAIN-CONTAINING PROTEIN"/>
    <property type="match status" value="1"/>
</dbReference>
<evidence type="ECO:0000313" key="10">
    <source>
        <dbReference type="EMBL" id="GMI39579.1"/>
    </source>
</evidence>
<dbReference type="Proteomes" id="UP001165065">
    <property type="component" value="Unassembled WGS sequence"/>
</dbReference>
<feature type="transmembrane region" description="Helical" evidence="8">
    <location>
        <begin position="1043"/>
        <end position="1074"/>
    </location>
</feature>
<evidence type="ECO:0000256" key="6">
    <source>
        <dbReference type="ARBA" id="ARBA00038046"/>
    </source>
</evidence>
<feature type="transmembrane region" description="Helical" evidence="8">
    <location>
        <begin position="33"/>
        <end position="55"/>
    </location>
</feature>
<gene>
    <name evidence="10" type="ORF">TrCOL_g5029</name>
</gene>
<dbReference type="PANTHER" id="PTHR45951">
    <property type="entry name" value="PROTEIN DISPATCHED-RELATED"/>
    <property type="match status" value="1"/>
</dbReference>
<feature type="domain" description="SSD" evidence="9">
    <location>
        <begin position="387"/>
        <end position="480"/>
    </location>
</feature>
<keyword evidence="4 8" id="KW-0472">Membrane</keyword>
<feature type="transmembrane region" description="Helical" evidence="8">
    <location>
        <begin position="1080"/>
        <end position="1103"/>
    </location>
</feature>
<evidence type="ECO:0000313" key="11">
    <source>
        <dbReference type="Proteomes" id="UP001165065"/>
    </source>
</evidence>
<comment type="caution">
    <text evidence="10">The sequence shown here is derived from an EMBL/GenBank/DDBJ whole genome shotgun (WGS) entry which is preliminary data.</text>
</comment>
<feature type="transmembrane region" description="Helical" evidence="8">
    <location>
        <begin position="1002"/>
        <end position="1023"/>
    </location>
</feature>
<reference evidence="11" key="1">
    <citation type="journal article" date="2023" name="Commun. Biol.">
        <title>Genome analysis of Parmales, the sister group of diatoms, reveals the evolutionary specialization of diatoms from phago-mixotrophs to photoautotrophs.</title>
        <authorList>
            <person name="Ban H."/>
            <person name="Sato S."/>
            <person name="Yoshikawa S."/>
            <person name="Yamada K."/>
            <person name="Nakamura Y."/>
            <person name="Ichinomiya M."/>
            <person name="Sato N."/>
            <person name="Blanc-Mathieu R."/>
            <person name="Endo H."/>
            <person name="Kuwata A."/>
            <person name="Ogata H."/>
        </authorList>
    </citation>
    <scope>NUCLEOTIDE SEQUENCE [LARGE SCALE GENOMIC DNA]</scope>
</reference>
<keyword evidence="5" id="KW-0325">Glycoprotein</keyword>
<feature type="transmembrane region" description="Helical" evidence="8">
    <location>
        <begin position="422"/>
        <end position="443"/>
    </location>
</feature>
<evidence type="ECO:0000256" key="1">
    <source>
        <dbReference type="ARBA" id="ARBA00004141"/>
    </source>
</evidence>
<feature type="transmembrane region" description="Helical" evidence="8">
    <location>
        <begin position="947"/>
        <end position="968"/>
    </location>
</feature>
<dbReference type="SUPFAM" id="SSF82866">
    <property type="entry name" value="Multidrug efflux transporter AcrB transmembrane domain"/>
    <property type="match status" value="2"/>
</dbReference>